<gene>
    <name evidence="2" type="ORF">AVDCRST_MAG67-916</name>
</gene>
<dbReference type="GO" id="GO:0016491">
    <property type="term" value="F:oxidoreductase activity"/>
    <property type="evidence" value="ECO:0007669"/>
    <property type="project" value="UniProtKB-KW"/>
</dbReference>
<accession>A0A6J4S0K6</accession>
<dbReference type="EMBL" id="CADCVQ010000044">
    <property type="protein sequence ID" value="CAA9481752.1"/>
    <property type="molecule type" value="Genomic_DNA"/>
</dbReference>
<dbReference type="EC" id="1.6.5.3" evidence="2"/>
<keyword evidence="2" id="KW-0830">Ubiquinone</keyword>
<feature type="non-terminal residue" evidence="2">
    <location>
        <position position="1"/>
    </location>
</feature>
<feature type="non-terminal residue" evidence="2">
    <location>
        <position position="155"/>
    </location>
</feature>
<feature type="region of interest" description="Disordered" evidence="1">
    <location>
        <begin position="16"/>
        <end position="61"/>
    </location>
</feature>
<feature type="compositionally biased region" description="Basic residues" evidence="1">
    <location>
        <begin position="123"/>
        <end position="135"/>
    </location>
</feature>
<sequence length="155" mass="17329">DRDDVDRRRARRRRALRLRGVPRLAAPGRPADPVGPRLDQDGAGRAAHLRPDARAQVGDRDGRLLELAGRLQQLRDRAGRQVHARRRARPRLSAAARVAHARDPQTAQDDPGGPRHGLARGAPRLRHRGGHRQRRRPGDGRQRLPADAGKRPRCL</sequence>
<organism evidence="2">
    <name type="scientific">uncultured Solirubrobacteraceae bacterium</name>
    <dbReference type="NCBI Taxonomy" id="1162706"/>
    <lineage>
        <taxon>Bacteria</taxon>
        <taxon>Bacillati</taxon>
        <taxon>Actinomycetota</taxon>
        <taxon>Thermoleophilia</taxon>
        <taxon>Solirubrobacterales</taxon>
        <taxon>Solirubrobacteraceae</taxon>
        <taxon>environmental samples</taxon>
    </lineage>
</organism>
<dbReference type="AlphaFoldDB" id="A0A6J4S0K6"/>
<feature type="compositionally biased region" description="Basic and acidic residues" evidence="1">
    <location>
        <begin position="49"/>
        <end position="61"/>
    </location>
</feature>
<evidence type="ECO:0000256" key="1">
    <source>
        <dbReference type="SAM" id="MobiDB-lite"/>
    </source>
</evidence>
<proteinExistence type="predicted"/>
<keyword evidence="2" id="KW-0560">Oxidoreductase</keyword>
<evidence type="ECO:0000313" key="2">
    <source>
        <dbReference type="EMBL" id="CAA9481752.1"/>
    </source>
</evidence>
<reference evidence="2" key="1">
    <citation type="submission" date="2020-02" db="EMBL/GenBank/DDBJ databases">
        <authorList>
            <person name="Meier V. D."/>
        </authorList>
    </citation>
    <scope>NUCLEOTIDE SEQUENCE</scope>
    <source>
        <strain evidence="2">AVDCRST_MAG67</strain>
    </source>
</reference>
<feature type="compositionally biased region" description="Basic residues" evidence="1">
    <location>
        <begin position="80"/>
        <end position="90"/>
    </location>
</feature>
<feature type="compositionally biased region" description="Low complexity" evidence="1">
    <location>
        <begin position="18"/>
        <end position="27"/>
    </location>
</feature>
<protein>
    <submittedName>
        <fullName evidence="2">NADH-ubiquinone oxidoreductase chain B</fullName>
        <ecNumber evidence="2">1.6.5.3</ecNumber>
    </submittedName>
</protein>
<feature type="compositionally biased region" description="Basic and acidic residues" evidence="1">
    <location>
        <begin position="136"/>
        <end position="155"/>
    </location>
</feature>
<name>A0A6J4S0K6_9ACTN</name>
<feature type="region of interest" description="Disordered" evidence="1">
    <location>
        <begin position="75"/>
        <end position="155"/>
    </location>
</feature>